<dbReference type="GO" id="GO:0004190">
    <property type="term" value="F:aspartic-type endopeptidase activity"/>
    <property type="evidence" value="ECO:0007669"/>
    <property type="project" value="InterPro"/>
</dbReference>
<dbReference type="Pfam" id="PF01478">
    <property type="entry name" value="Peptidase_A24"/>
    <property type="match status" value="1"/>
</dbReference>
<evidence type="ECO:0000313" key="4">
    <source>
        <dbReference type="EMBL" id="QCZ92849.1"/>
    </source>
</evidence>
<dbReference type="RefSeq" id="WP_139755598.1">
    <property type="nucleotide sequence ID" value="NZ_CP039852.1"/>
</dbReference>
<keyword evidence="2" id="KW-1133">Transmembrane helix</keyword>
<feature type="transmembrane region" description="Helical" evidence="2">
    <location>
        <begin position="25"/>
        <end position="44"/>
    </location>
</feature>
<proteinExistence type="inferred from homology"/>
<reference evidence="4 5" key="1">
    <citation type="submission" date="2019-04" db="EMBL/GenBank/DDBJ databases">
        <title>Salinimonas iocasae sp. nov., a halophilic bacterium isolated from the outer tube casing of tubeworms in Okinawa Trough.</title>
        <authorList>
            <person name="Zhang H."/>
            <person name="Wang H."/>
            <person name="Li C."/>
        </authorList>
    </citation>
    <scope>NUCLEOTIDE SEQUENCE [LARGE SCALE GENOMIC DNA]</scope>
    <source>
        <strain evidence="4 5">KX18D6</strain>
    </source>
</reference>
<keyword evidence="2" id="KW-0472">Membrane</keyword>
<accession>A0A5B7YE00</accession>
<dbReference type="GO" id="GO:0005886">
    <property type="term" value="C:plasma membrane"/>
    <property type="evidence" value="ECO:0007669"/>
    <property type="project" value="TreeGrafter"/>
</dbReference>
<evidence type="ECO:0000313" key="5">
    <source>
        <dbReference type="Proteomes" id="UP000304912"/>
    </source>
</evidence>
<name>A0A5B7YE00_9ALTE</name>
<organism evidence="4 5">
    <name type="scientific">Salinimonas iocasae</name>
    <dbReference type="NCBI Taxonomy" id="2572577"/>
    <lineage>
        <taxon>Bacteria</taxon>
        <taxon>Pseudomonadati</taxon>
        <taxon>Pseudomonadota</taxon>
        <taxon>Gammaproteobacteria</taxon>
        <taxon>Alteromonadales</taxon>
        <taxon>Alteromonadaceae</taxon>
        <taxon>Alteromonas/Salinimonas group</taxon>
        <taxon>Salinimonas</taxon>
    </lineage>
</organism>
<evidence type="ECO:0000256" key="2">
    <source>
        <dbReference type="SAM" id="Phobius"/>
    </source>
</evidence>
<sequence length="179" mass="19540">MLLVLTLISICFILAIFFDLTTMKIPNKLCLVFMVIGLALNMALTGWQGLGYSLLAICLMFVLLFPLFAFRLLGAGDVKLMMAVAALSGPTIALWSLAWGIIAGTLLAILLGARKAGLTGVRKTFTRYWHCLYLRRYFKPDSDELASQPVPYAPALAVGFVITCYLDPALRGAVTALFL</sequence>
<feature type="transmembrane region" description="Helical" evidence="2">
    <location>
        <begin position="92"/>
        <end position="113"/>
    </location>
</feature>
<protein>
    <submittedName>
        <fullName evidence="4">Prepilin peptidase</fullName>
    </submittedName>
</protein>
<feature type="transmembrane region" description="Helical" evidence="2">
    <location>
        <begin position="51"/>
        <end position="72"/>
    </location>
</feature>
<dbReference type="GO" id="GO:0006465">
    <property type="term" value="P:signal peptide processing"/>
    <property type="evidence" value="ECO:0007669"/>
    <property type="project" value="TreeGrafter"/>
</dbReference>
<dbReference type="PANTHER" id="PTHR30487:SF0">
    <property type="entry name" value="PREPILIN LEADER PEPTIDASE_N-METHYLTRANSFERASE-RELATED"/>
    <property type="match status" value="1"/>
</dbReference>
<dbReference type="AlphaFoldDB" id="A0A5B7YE00"/>
<comment type="similarity">
    <text evidence="1">Belongs to the peptidase A24 family.</text>
</comment>
<dbReference type="InterPro" id="IPR050882">
    <property type="entry name" value="Prepilin_peptidase/N-MTase"/>
</dbReference>
<dbReference type="Proteomes" id="UP000304912">
    <property type="component" value="Chromosome"/>
</dbReference>
<keyword evidence="5" id="KW-1185">Reference proteome</keyword>
<evidence type="ECO:0000256" key="1">
    <source>
        <dbReference type="ARBA" id="ARBA00005801"/>
    </source>
</evidence>
<feature type="domain" description="Prepilin type IV endopeptidase peptidase" evidence="3">
    <location>
        <begin position="7"/>
        <end position="109"/>
    </location>
</feature>
<gene>
    <name evidence="4" type="ORF">FBQ74_04835</name>
</gene>
<keyword evidence="2" id="KW-0812">Transmembrane</keyword>
<dbReference type="KEGG" id="salk:FBQ74_04835"/>
<dbReference type="EMBL" id="CP039852">
    <property type="protein sequence ID" value="QCZ92849.1"/>
    <property type="molecule type" value="Genomic_DNA"/>
</dbReference>
<dbReference type="PANTHER" id="PTHR30487">
    <property type="entry name" value="TYPE 4 PREPILIN-LIKE PROTEINS LEADER PEPTIDE-PROCESSING ENZYME"/>
    <property type="match status" value="1"/>
</dbReference>
<evidence type="ECO:0000259" key="3">
    <source>
        <dbReference type="Pfam" id="PF01478"/>
    </source>
</evidence>
<dbReference type="OrthoDB" id="5508079at2"/>
<dbReference type="Gene3D" id="1.20.120.1220">
    <property type="match status" value="1"/>
</dbReference>
<dbReference type="InterPro" id="IPR000045">
    <property type="entry name" value="Prepilin_IV_endopep_pep"/>
</dbReference>